<evidence type="ECO:0000313" key="2">
    <source>
        <dbReference type="Proteomes" id="UP000199645"/>
    </source>
</evidence>
<keyword evidence="2" id="KW-1185">Reference proteome</keyword>
<sequence length="55" mass="5758">MSVVAGAVLGLLAFSVDAVDGTARQVMIALVSAAASPGAQRHWWREARPRIAAVR</sequence>
<organism evidence="1 2">
    <name type="scientific">Actinoplanes philippinensis</name>
    <dbReference type="NCBI Taxonomy" id="35752"/>
    <lineage>
        <taxon>Bacteria</taxon>
        <taxon>Bacillati</taxon>
        <taxon>Actinomycetota</taxon>
        <taxon>Actinomycetes</taxon>
        <taxon>Micromonosporales</taxon>
        <taxon>Micromonosporaceae</taxon>
        <taxon>Actinoplanes</taxon>
    </lineage>
</organism>
<evidence type="ECO:0000313" key="1">
    <source>
        <dbReference type="EMBL" id="SFF12395.1"/>
    </source>
</evidence>
<dbReference type="Proteomes" id="UP000199645">
    <property type="component" value="Unassembled WGS sequence"/>
</dbReference>
<gene>
    <name evidence="1" type="ORF">SAMN05421541_106210</name>
</gene>
<dbReference type="AlphaFoldDB" id="A0A1I2G443"/>
<protein>
    <submittedName>
        <fullName evidence="1">Uncharacterized protein</fullName>
    </submittedName>
</protein>
<proteinExistence type="predicted"/>
<name>A0A1I2G443_9ACTN</name>
<dbReference type="EMBL" id="FONV01000006">
    <property type="protein sequence ID" value="SFF12395.1"/>
    <property type="molecule type" value="Genomic_DNA"/>
</dbReference>
<dbReference type="STRING" id="35752.SAMN05421541_106210"/>
<accession>A0A1I2G443</accession>
<reference evidence="1 2" key="1">
    <citation type="submission" date="2016-10" db="EMBL/GenBank/DDBJ databases">
        <authorList>
            <person name="de Groot N.N."/>
        </authorList>
    </citation>
    <scope>NUCLEOTIDE SEQUENCE [LARGE SCALE GENOMIC DNA]</scope>
    <source>
        <strain evidence="1 2">DSM 43019</strain>
    </source>
</reference>